<dbReference type="PANTHER" id="PTHR34129">
    <property type="entry name" value="BLR1139 PROTEIN"/>
    <property type="match status" value="1"/>
</dbReference>
<sequence length="175" mass="20250">MPRSRLKAWWRRESSLFDFLLKQLMFSLFKRSASAAMGAPKYVYKIVPHSSVDPRFTFPVPIPSSHQFLLPLDLQDRFIHLSSAAQIPKTLGLFFKEAESVVLLRVETERIGAWKKLEWVMEDQEKRTGDMPYLCAHAWPVPLEGEYVESFKEVHRKGGDWDAALAQGELKSWLV</sequence>
<evidence type="ECO:0000313" key="2">
    <source>
        <dbReference type="Proteomes" id="UP000322245"/>
    </source>
</evidence>
<accession>A0A5D3AVX2</accession>
<dbReference type="EMBL" id="NIDF01000048">
    <property type="protein sequence ID" value="TYJ54992.1"/>
    <property type="molecule type" value="Genomic_DNA"/>
</dbReference>
<dbReference type="Gene3D" id="3.20.170.20">
    <property type="entry name" value="Protein of unknown function DUF952"/>
    <property type="match status" value="1"/>
</dbReference>
<proteinExistence type="predicted"/>
<dbReference type="PANTHER" id="PTHR34129:SF1">
    <property type="entry name" value="DUF952 DOMAIN-CONTAINING PROTEIN"/>
    <property type="match status" value="1"/>
</dbReference>
<evidence type="ECO:0000313" key="1">
    <source>
        <dbReference type="EMBL" id="TYJ54992.1"/>
    </source>
</evidence>
<dbReference type="SUPFAM" id="SSF56399">
    <property type="entry name" value="ADP-ribosylation"/>
    <property type="match status" value="1"/>
</dbReference>
<dbReference type="InterPro" id="IPR009297">
    <property type="entry name" value="DUF952"/>
</dbReference>
<name>A0A5D3AVX2_9TREE</name>
<reference evidence="1 2" key="1">
    <citation type="submission" date="2017-05" db="EMBL/GenBank/DDBJ databases">
        <title>The Genome Sequence of Tsuchiyaea wingfieldii DSM 27421.</title>
        <authorList>
            <person name="Cuomo C."/>
            <person name="Passer A."/>
            <person name="Billmyre B."/>
            <person name="Heitman J."/>
        </authorList>
    </citation>
    <scope>NUCLEOTIDE SEQUENCE [LARGE SCALE GENOMIC DNA]</scope>
    <source>
        <strain evidence="1 2">DSM 27421</strain>
    </source>
</reference>
<keyword evidence="2" id="KW-1185">Reference proteome</keyword>
<comment type="caution">
    <text evidence="1">The sequence shown here is derived from an EMBL/GenBank/DDBJ whole genome shotgun (WGS) entry which is preliminary data.</text>
</comment>
<organism evidence="1 2">
    <name type="scientific">Cryptococcus floricola</name>
    <dbReference type="NCBI Taxonomy" id="2591691"/>
    <lineage>
        <taxon>Eukaryota</taxon>
        <taxon>Fungi</taxon>
        <taxon>Dikarya</taxon>
        <taxon>Basidiomycota</taxon>
        <taxon>Agaricomycotina</taxon>
        <taxon>Tremellomycetes</taxon>
        <taxon>Tremellales</taxon>
        <taxon>Cryptococcaceae</taxon>
        <taxon>Cryptococcus</taxon>
    </lineage>
</organism>
<protein>
    <submittedName>
        <fullName evidence="1">Uncharacterized protein</fullName>
    </submittedName>
</protein>
<dbReference type="Proteomes" id="UP000322245">
    <property type="component" value="Unassembled WGS sequence"/>
</dbReference>
<dbReference type="AlphaFoldDB" id="A0A5D3AVX2"/>
<gene>
    <name evidence="1" type="ORF">B9479_004303</name>
</gene>
<dbReference type="Pfam" id="PF06108">
    <property type="entry name" value="DUF952"/>
    <property type="match status" value="1"/>
</dbReference>